<evidence type="ECO:0000256" key="2">
    <source>
        <dbReference type="SAM" id="MobiDB-lite"/>
    </source>
</evidence>
<comment type="similarity">
    <text evidence="1">Belongs to the SEC6 family.</text>
</comment>
<protein>
    <submittedName>
        <fullName evidence="3">Uncharacterized protein</fullName>
    </submittedName>
</protein>
<evidence type="ECO:0000313" key="3">
    <source>
        <dbReference type="EMBL" id="TWW72466.1"/>
    </source>
</evidence>
<dbReference type="Pfam" id="PF06046">
    <property type="entry name" value="Sec6"/>
    <property type="match status" value="1"/>
</dbReference>
<feature type="region of interest" description="Disordered" evidence="2">
    <location>
        <begin position="98"/>
        <end position="124"/>
    </location>
</feature>
<dbReference type="GO" id="GO:0051601">
    <property type="term" value="P:exocyst localization"/>
    <property type="evidence" value="ECO:0007669"/>
    <property type="project" value="TreeGrafter"/>
</dbReference>
<name>A0A5C6P037_9TELE</name>
<evidence type="ECO:0000313" key="4">
    <source>
        <dbReference type="Proteomes" id="UP000324091"/>
    </source>
</evidence>
<dbReference type="GO" id="GO:0000149">
    <property type="term" value="F:SNARE binding"/>
    <property type="evidence" value="ECO:0007669"/>
    <property type="project" value="TreeGrafter"/>
</dbReference>
<dbReference type="GO" id="GO:0000145">
    <property type="term" value="C:exocyst"/>
    <property type="evidence" value="ECO:0007669"/>
    <property type="project" value="InterPro"/>
</dbReference>
<reference evidence="3 4" key="1">
    <citation type="submission" date="2019-04" db="EMBL/GenBank/DDBJ databases">
        <title>Chromosome genome assembly for Takifugu flavidus.</title>
        <authorList>
            <person name="Xiao S."/>
        </authorList>
    </citation>
    <scope>NUCLEOTIDE SEQUENCE [LARGE SCALE GENOMIC DNA]</scope>
    <source>
        <strain evidence="3">HTHZ2018</strain>
        <tissue evidence="3">Muscle</tissue>
    </source>
</reference>
<dbReference type="Proteomes" id="UP000324091">
    <property type="component" value="Chromosome 16"/>
</dbReference>
<dbReference type="PANTHER" id="PTHR21292:SF4">
    <property type="entry name" value="TUMOR NECROSIS FACTOR ALPHA-INDUCED PROTEIN 2"/>
    <property type="match status" value="1"/>
</dbReference>
<feature type="compositionally biased region" description="Basic and acidic residues" evidence="2">
    <location>
        <begin position="111"/>
        <end position="124"/>
    </location>
</feature>
<evidence type="ECO:0000256" key="1">
    <source>
        <dbReference type="ARBA" id="ARBA00009447"/>
    </source>
</evidence>
<sequence>MDPPQLTCVGRRSLLYKKQAQPSRAAELRLSELLKHSNTDIYLLADLLQRRVSACSSNSCLESLIKPRMRDRSESAETISTATGKWFKFPKLWKGHRAPATALSNPPSTTDGRRSPKKEEKQEEILSFEQRLEGKQFFECSQLLIEVEERLFGEKKQDPTPKEHEEHTAKLAENYRQLEAGVLKTLELSLSPEELKMEVLLSAVKAMVLEAEQDKRWTQRTEASPVWRPSGWRMLHDEALRNIVEWHMDSPSTPANSPVKLSSVQEDITSMARQLKVDLLLVVNAVKDCYPPEMDICNFYARLYHQTFSARLRKIADFGLDDRDCTSVLQWVNDYYPGILQKPELAPHINVAEMGKLLPEEVLEPLEEQYLNKQQDELTSFIQRVLEEAKEKWSKGEEPTSEDGCFVSTVAYDIIQCIHGMVTTTGKVVGDRHKAQGITANVKDLMYSFKNFQNEIIKQNKVNSRSFVKAKLLCVDQFSEVLQKQNMLFTDDVRQECLIILGDMRRAAHEYLLKPVHEALKPQYRKIGTLDWLNRRVFENLLVDLQQELQVLQGSSATSHQKLIDQMHQEVTAEYVKRLLKGELKLKDKALQLKACEVVTDDAESLTRLFVAMGSKEDWLKEILTKIADVLKLQDVPAIQMQVASLGTEFPDLSVRHVSALLKLKTSLSRSERRKVKDTLTVTLSESSSEHTRTFFSSVPVK</sequence>
<gene>
    <name evidence="3" type="ORF">D4764_16G0009630</name>
</gene>
<organism evidence="3 4">
    <name type="scientific">Takifugu flavidus</name>
    <name type="common">sansaifugu</name>
    <dbReference type="NCBI Taxonomy" id="433684"/>
    <lineage>
        <taxon>Eukaryota</taxon>
        <taxon>Metazoa</taxon>
        <taxon>Chordata</taxon>
        <taxon>Craniata</taxon>
        <taxon>Vertebrata</taxon>
        <taxon>Euteleostomi</taxon>
        <taxon>Actinopterygii</taxon>
        <taxon>Neopterygii</taxon>
        <taxon>Teleostei</taxon>
        <taxon>Neoteleostei</taxon>
        <taxon>Acanthomorphata</taxon>
        <taxon>Eupercaria</taxon>
        <taxon>Tetraodontiformes</taxon>
        <taxon>Tetradontoidea</taxon>
        <taxon>Tetraodontidae</taxon>
        <taxon>Takifugu</taxon>
    </lineage>
</organism>
<dbReference type="AlphaFoldDB" id="A0A5C6P037"/>
<dbReference type="GO" id="GO:0006887">
    <property type="term" value="P:exocytosis"/>
    <property type="evidence" value="ECO:0007669"/>
    <property type="project" value="InterPro"/>
</dbReference>
<dbReference type="InterPro" id="IPR010326">
    <property type="entry name" value="EXOC3/Sec6"/>
</dbReference>
<proteinExistence type="inferred from homology"/>
<comment type="caution">
    <text evidence="3">The sequence shown here is derived from an EMBL/GenBank/DDBJ whole genome shotgun (WGS) entry which is preliminary data.</text>
</comment>
<dbReference type="InterPro" id="IPR042532">
    <property type="entry name" value="EXOC3/Sec6_C"/>
</dbReference>
<keyword evidence="4" id="KW-1185">Reference proteome</keyword>
<dbReference type="PANTHER" id="PTHR21292">
    <property type="entry name" value="EXOCYST COMPLEX COMPONENT SEC6-RELATED"/>
    <property type="match status" value="1"/>
</dbReference>
<accession>A0A5C6P037</accession>
<dbReference type="Gene3D" id="1.10.357.70">
    <property type="entry name" value="Exocyst complex component Sec6, C-terminal domain"/>
    <property type="match status" value="1"/>
</dbReference>
<dbReference type="EMBL" id="RHFK02000008">
    <property type="protein sequence ID" value="TWW72466.1"/>
    <property type="molecule type" value="Genomic_DNA"/>
</dbReference>